<accession>A0A3P3QT94</accession>
<proteinExistence type="predicted"/>
<protein>
    <submittedName>
        <fullName evidence="1">Uncharacterized protein</fullName>
    </submittedName>
</protein>
<name>A0A3P3QT94_9FIRM</name>
<gene>
    <name evidence="1" type="ORF">EHV10_13085</name>
</gene>
<evidence type="ECO:0000313" key="1">
    <source>
        <dbReference type="EMBL" id="RRJ24325.1"/>
    </source>
</evidence>
<dbReference type="EMBL" id="RRCO01000007">
    <property type="protein sequence ID" value="RRJ24325.1"/>
    <property type="molecule type" value="Genomic_DNA"/>
</dbReference>
<dbReference type="RefSeq" id="WP_128675036.1">
    <property type="nucleotide sequence ID" value="NZ_RRCO01000007.1"/>
</dbReference>
<keyword evidence="2" id="KW-1185">Reference proteome</keyword>
<sequence>MTNDNCRYVYLPSIPPKIKGFVMEEDGYYTVVLNPALSADTTKKTKLHEIKHILRRDFDNADCNQVESDVRGA</sequence>
<dbReference type="OrthoDB" id="2065977at2"/>
<evidence type="ECO:0000313" key="2">
    <source>
        <dbReference type="Proteomes" id="UP000272490"/>
    </source>
</evidence>
<organism evidence="1 2">
    <name type="scientific">Lachnoanaerobaculum gingivalis</name>
    <dbReference type="NCBI Taxonomy" id="2490855"/>
    <lineage>
        <taxon>Bacteria</taxon>
        <taxon>Bacillati</taxon>
        <taxon>Bacillota</taxon>
        <taxon>Clostridia</taxon>
        <taxon>Lachnospirales</taxon>
        <taxon>Lachnospiraceae</taxon>
        <taxon>Lachnoanaerobaculum</taxon>
    </lineage>
</organism>
<dbReference type="AlphaFoldDB" id="A0A3P3QT94"/>
<dbReference type="Proteomes" id="UP000272490">
    <property type="component" value="Unassembled WGS sequence"/>
</dbReference>
<comment type="caution">
    <text evidence="1">The sequence shown here is derived from an EMBL/GenBank/DDBJ whole genome shotgun (WGS) entry which is preliminary data.</text>
</comment>
<reference evidence="1 2" key="1">
    <citation type="submission" date="2018-11" db="EMBL/GenBank/DDBJ databases">
        <title>Genome sequencing of Lachnoanaerobaculum sp. KCOM 2030 (= ChDC B114).</title>
        <authorList>
            <person name="Kook J.-K."/>
            <person name="Park S.-N."/>
            <person name="Lim Y.K."/>
        </authorList>
    </citation>
    <scope>NUCLEOTIDE SEQUENCE [LARGE SCALE GENOMIC DNA]</scope>
    <source>
        <strain evidence="1 2">KCOM 2030</strain>
    </source>
</reference>